<keyword evidence="1" id="KW-1133">Transmembrane helix</keyword>
<keyword evidence="3" id="KW-0645">Protease</keyword>
<feature type="transmembrane region" description="Helical" evidence="1">
    <location>
        <begin position="12"/>
        <end position="35"/>
    </location>
</feature>
<name>A0A5R8QI37_9FIRM</name>
<dbReference type="Gene3D" id="3.30.1380.10">
    <property type="match status" value="1"/>
</dbReference>
<protein>
    <submittedName>
        <fullName evidence="3">D-alanyl-D-alanine carboxypeptidase family protein</fullName>
    </submittedName>
</protein>
<keyword evidence="1" id="KW-0812">Transmembrane</keyword>
<evidence type="ECO:0000313" key="4">
    <source>
        <dbReference type="Proteomes" id="UP000306912"/>
    </source>
</evidence>
<proteinExistence type="predicted"/>
<dbReference type="InterPro" id="IPR003709">
    <property type="entry name" value="VanY-like_core_dom"/>
</dbReference>
<reference evidence="3 4" key="1">
    <citation type="submission" date="2019-05" db="EMBL/GenBank/DDBJ databases">
        <title>Culicoidintestinum kansasii gen. nov., sp. nov. from the gastrointestinal tract of the biting midge, Culicoides sonorensis.</title>
        <authorList>
            <person name="Neupane S."/>
            <person name="Ghosh A."/>
            <person name="Gunther S."/>
            <person name="Martin K."/>
            <person name="Zurek L."/>
        </authorList>
    </citation>
    <scope>NUCLEOTIDE SEQUENCE [LARGE SCALE GENOMIC DNA]</scope>
    <source>
        <strain evidence="3 4">CS-1</strain>
    </source>
</reference>
<dbReference type="EMBL" id="VBWP01000001">
    <property type="protein sequence ID" value="TLG77386.1"/>
    <property type="molecule type" value="Genomic_DNA"/>
</dbReference>
<dbReference type="InParanoid" id="A0A5R8QI37"/>
<dbReference type="PANTHER" id="PTHR34385">
    <property type="entry name" value="D-ALANYL-D-ALANINE CARBOXYPEPTIDASE"/>
    <property type="match status" value="1"/>
</dbReference>
<dbReference type="GO" id="GO:0006508">
    <property type="term" value="P:proteolysis"/>
    <property type="evidence" value="ECO:0007669"/>
    <property type="project" value="InterPro"/>
</dbReference>
<organism evidence="3 4">
    <name type="scientific">Culicoidibacter larvae</name>
    <dbReference type="NCBI Taxonomy" id="2579976"/>
    <lineage>
        <taxon>Bacteria</taxon>
        <taxon>Bacillati</taxon>
        <taxon>Bacillota</taxon>
        <taxon>Culicoidibacteria</taxon>
        <taxon>Culicoidibacterales</taxon>
        <taxon>Culicoidibacteraceae</taxon>
        <taxon>Culicoidibacter</taxon>
    </lineage>
</organism>
<dbReference type="SUPFAM" id="SSF55166">
    <property type="entry name" value="Hedgehog/DD-peptidase"/>
    <property type="match status" value="1"/>
</dbReference>
<evidence type="ECO:0000313" key="3">
    <source>
        <dbReference type="EMBL" id="TLG77386.1"/>
    </source>
</evidence>
<dbReference type="InterPro" id="IPR052179">
    <property type="entry name" value="DD-CPase-like"/>
</dbReference>
<dbReference type="InterPro" id="IPR058193">
    <property type="entry name" value="VanY/YodJ_core_dom"/>
</dbReference>
<dbReference type="CDD" id="cd14852">
    <property type="entry name" value="LD-carboxypeptidase"/>
    <property type="match status" value="1"/>
</dbReference>
<keyword evidence="3" id="KW-0378">Hydrolase</keyword>
<evidence type="ECO:0000256" key="1">
    <source>
        <dbReference type="SAM" id="Phobius"/>
    </source>
</evidence>
<sequence>MNDNEVSNVKGKVAIILLLVIALGGLGFGVVYFFLNQPETDKNVATATAANSSDNNQVSTQNNVNFSELFAELGLDNNGGETNASGVFYKDGILVASKTYCLPSDYAPGESWEARSAFESMAEDARNQGIELTAFSTYRDYATQERIYNRYVQADGQAAADRYSAKPGCSEHQTGLAFDIGGPDSSRWAETTFDGTREAVWLEQNAHKYGFIMRYPQGKEHITGYMPESWHYRYIGSQATDIYNSGLTLEEYLGI</sequence>
<keyword evidence="4" id="KW-1185">Reference proteome</keyword>
<dbReference type="AlphaFoldDB" id="A0A5R8QI37"/>
<dbReference type="Proteomes" id="UP000306912">
    <property type="component" value="Unassembled WGS sequence"/>
</dbReference>
<accession>A0A5R8QI37</accession>
<keyword evidence="1" id="KW-0472">Membrane</keyword>
<gene>
    <name evidence="3" type="ORF">FEZ08_01845</name>
</gene>
<dbReference type="GO" id="GO:0004180">
    <property type="term" value="F:carboxypeptidase activity"/>
    <property type="evidence" value="ECO:0007669"/>
    <property type="project" value="UniProtKB-KW"/>
</dbReference>
<keyword evidence="3" id="KW-0121">Carboxypeptidase</keyword>
<dbReference type="PANTHER" id="PTHR34385:SF1">
    <property type="entry name" value="PEPTIDOGLYCAN L-ALANYL-D-GLUTAMATE ENDOPEPTIDASE CWLK"/>
    <property type="match status" value="1"/>
</dbReference>
<feature type="domain" description="D-alanyl-D-alanine carboxypeptidase-like core" evidence="2">
    <location>
        <begin position="113"/>
        <end position="236"/>
    </location>
</feature>
<comment type="caution">
    <text evidence="3">The sequence shown here is derived from an EMBL/GenBank/DDBJ whole genome shotgun (WGS) entry which is preliminary data.</text>
</comment>
<evidence type="ECO:0000259" key="2">
    <source>
        <dbReference type="Pfam" id="PF02557"/>
    </source>
</evidence>
<dbReference type="Pfam" id="PF02557">
    <property type="entry name" value="VanY"/>
    <property type="match status" value="1"/>
</dbReference>
<dbReference type="InterPro" id="IPR009045">
    <property type="entry name" value="Zn_M74/Hedgehog-like"/>
</dbReference>
<dbReference type="OrthoDB" id="9792074at2"/>
<dbReference type="FunCoup" id="A0A5R8QI37">
    <property type="interactions" value="74"/>
</dbReference>